<sequence>MDDSVFSSNNMFGNPAESMMDFEYMDELFVDGCWLQATDGSEYINNNNINNPIFDTQFIWPSYEFNSIDHLPEDVQEERAKSSILKNLSVSQSRTEDGILSKSLVTNSFGFPNQSENFLESSETSRRWWIPPSVNFGVKERLIYAIENLKHSALNKNTLIQIWLPENRGGNKVLSTSDKLFSLGPDCPQLSNYRQISEKYTFPADSNSKDTAGLPGRVYMGKVPEWTPDVRFFKDDEYPRVTYAQQYDVRGSVAVPIFDQNSQSCLGVIEVVMTTQKNNYTPEIEGVCKALEAVDLRSSESSNSQKSEMNDGLYQAALPEILEILKSACKTHNLPLAQTWIPCTQQGKKGGCRHSDTNLIHCISTVDPACYVHDPRYKDFQEACSEHHLLKGQGVVGRAFKTNQPCYFPDVKLMSKTEYPLSHHARIFNICGVVAIRLRSTFTANVDYVLEFFLPVDCTDEEAQKSLLNSLSVIIQNVCRSLRIVTDKELLEETPGSVEIVPKVEEILTDITMDLIKQTNEPGSCEGSLVTDNIRRPERRRGGSKTEKTITLEMLRQYFAGSLKDAAKHLGVCPTTLKRICRQHGIQRWPSRKIKKVGHSLQKIQLVMDSVHGASGSFQIESFYSNFPNLASPDPKTNPKFQQLVDSKPIKGVTKLSVSPSSSQTSSSGQSSSSGTHPYPHPRTSTGEDIGSGALKRARSDAELHVSIYSPDQEQEPKVFQRSHSHKSLTELPTTLPPKTGNNARDETVQRVKITYGEEKVRFRLQKDWGYKQLLVEIAKRFSINEINEFHLKYFDDDSEWVLLTCDADLEECINVYTSCNRGTIKLALFEPRQVGGSLGSNVACNVIGSKVGGSMHRIQAWNEVVDRVYARLSKWKMKTLSIGGRLESIRSHFFNGYDPNSKRTSWVKWKNVLASKEKGGLGVSSLYALNRGLMFKWVWRFFTQNTSLWSRVIKAIHGEDGKVGKQVKSAFPSYWMDIVHEINVLKNQGINLLNCMQMKLGNGDKTAFWEDIWIGHIVLKDLYPRIYALETCKFVKVGTKLTQSSLDFSFRRKPRGGIEQEQYEALLVQVQDVNLVPVSDRWKWSLENSGDFSVASVRKMLDDKMLPDVTTKTRWIKLVPIKVNVHAWKVKIDSLPTRFNISRRGMDIESITCSICDNEVESSSHLFFKCNMVRDIIRKITRWWDITYIEADSYEDWLNWLVNLRLSSNYKQALEGVFYVMWWHVWQYRNKYIFEAVSSPKAMIFEDIVFRHKESLRSRGIELQKVLKILLVAYTSGHRQKGFRCFGYCTAGLGGRSSIKGFFFLEGFDYHGFATRCRNVLRSTAGVFGFVGFLDKEHNQVKMKALLEQQGLATALEELPAATIAAYDNVIQKKAYSALILCLGDRVLREITKETTATGNWKKLETLYMTKSLANRLYFKKKLYTFQMHPGKSQSEYIDEFHKLVGDLAAIDTAILDEDQAFLLLTSLPSSYDNLKMTEAKGYGGEGLYVRRRSGQRDMEQGTYSAWSKSQGRSSGLGCYICQSEEHLKRNCPRYNHKKSQGCVRIEDHVSGSGADGECRVRGTGKVQVHMRDGSSFVLDNVRYVLKLRQNLISLATLEKEGFTVKMQSGKIKVVTRKTLKGRKQLGEYQTGWKIKTGNSGLSKVLWAKDTTISTYLVNKVTVIAIGFKTSIDMIGFFGWLASIKQGMLELVKVKCIFLGYCKGIVGNKLWRLDDVTSKVVFYWNMSFNESGEYKKTFIGSGVGTGLVQLLQGVEFEDLIYCHLVRDREQHSTCELFGYREDSNEAAFVVAAVEKIYAHDLLIFNDTVACKTEIWATKGLLDKANGNVLGMEIVTDQSGNTLRVSQSRFYNGKLVHTLLEGHSILSLEGSLSGDCDVEKNAMRLHIMALPTTEAAYMTLTEAATEAIWLKGLTIESGFVLKIVAGIATGALSKALPSLRLRVPGCIFLPSRDTPECGHGSDKNVDYVYVFHSRAKKSTLLGEMSVSELCPHGTQMTETKCNKGLSKMANIIYECNSYKQRISTMIAYFSPEFTSLKLEPNVTDVDIRLLAQRGHVVKNCPMKTQSEGTEMFGNRSKSAQVISEGIMATKPSISLKCLELIHFETKFMIKGTDQGHWDDIWYVSNNTNMHLCSKLNLFCNIKESFAANKLDNQMKFLFTYGIQEVVVKNGDQGYLIPGVHYAPEVTLNILSIKLLESQGIEIIYKDNTCRLIYMFKNPKDHKFNEDKLRIMHNEYLEKYFESLEDSAEENKTVGLVPMQDDMIEIKGTLYSTKVNTFNEYVAFLNLIKQDEIISQ</sequence>
<dbReference type="Pfam" id="PF00564">
    <property type="entry name" value="PB1"/>
    <property type="match status" value="1"/>
</dbReference>
<evidence type="ECO:0000256" key="5">
    <source>
        <dbReference type="SAM" id="MobiDB-lite"/>
    </source>
</evidence>
<dbReference type="Pfam" id="PF14223">
    <property type="entry name" value="Retrotran_gag_2"/>
    <property type="match status" value="1"/>
</dbReference>
<dbReference type="Pfam" id="PF22922">
    <property type="entry name" value="GAF_NLP"/>
    <property type="match status" value="1"/>
</dbReference>
<dbReference type="SUPFAM" id="SSF54277">
    <property type="entry name" value="CAD &amp; PB1 domains"/>
    <property type="match status" value="1"/>
</dbReference>
<dbReference type="PANTHER" id="PTHR32002">
    <property type="entry name" value="PROTEIN NLP8"/>
    <property type="match status" value="1"/>
</dbReference>
<reference evidence="8" key="2">
    <citation type="submission" date="2022-01" db="EMBL/GenBank/DDBJ databases">
        <authorList>
            <person name="Yamashiro T."/>
            <person name="Shiraishi A."/>
            <person name="Satake H."/>
            <person name="Nakayama K."/>
        </authorList>
    </citation>
    <scope>NUCLEOTIDE SEQUENCE</scope>
</reference>
<dbReference type="EMBL" id="BQNB010017255">
    <property type="protein sequence ID" value="GJT61063.1"/>
    <property type="molecule type" value="Genomic_DNA"/>
</dbReference>
<evidence type="ECO:0000313" key="8">
    <source>
        <dbReference type="EMBL" id="GJT61063.1"/>
    </source>
</evidence>
<organism evidence="8 9">
    <name type="scientific">Tanacetum coccineum</name>
    <dbReference type="NCBI Taxonomy" id="301880"/>
    <lineage>
        <taxon>Eukaryota</taxon>
        <taxon>Viridiplantae</taxon>
        <taxon>Streptophyta</taxon>
        <taxon>Embryophyta</taxon>
        <taxon>Tracheophyta</taxon>
        <taxon>Spermatophyta</taxon>
        <taxon>Magnoliopsida</taxon>
        <taxon>eudicotyledons</taxon>
        <taxon>Gunneridae</taxon>
        <taxon>Pentapetalae</taxon>
        <taxon>asterids</taxon>
        <taxon>campanulids</taxon>
        <taxon>Asterales</taxon>
        <taxon>Asteraceae</taxon>
        <taxon>Asteroideae</taxon>
        <taxon>Anthemideae</taxon>
        <taxon>Anthemidinae</taxon>
        <taxon>Tanacetum</taxon>
    </lineage>
</organism>
<evidence type="ECO:0000313" key="9">
    <source>
        <dbReference type="Proteomes" id="UP001151760"/>
    </source>
</evidence>
<accession>A0ABQ5FD21</accession>
<dbReference type="InterPro" id="IPR000270">
    <property type="entry name" value="PB1_dom"/>
</dbReference>
<dbReference type="SMART" id="SM00343">
    <property type="entry name" value="ZnF_C2HC"/>
    <property type="match status" value="1"/>
</dbReference>
<dbReference type="InterPro" id="IPR026960">
    <property type="entry name" value="RVT-Znf"/>
</dbReference>
<protein>
    <submittedName>
        <fullName evidence="8">Transcription factor Nin-like family protein</fullName>
    </submittedName>
</protein>
<dbReference type="PROSITE" id="PS51745">
    <property type="entry name" value="PB1"/>
    <property type="match status" value="1"/>
</dbReference>
<dbReference type="Pfam" id="PF22936">
    <property type="entry name" value="Pol_BBD"/>
    <property type="match status" value="1"/>
</dbReference>
<dbReference type="Gene3D" id="3.10.20.90">
    <property type="entry name" value="Phosphatidylinositol 3-kinase Catalytic Subunit, Chain A, domain 1"/>
    <property type="match status" value="1"/>
</dbReference>
<dbReference type="Proteomes" id="UP001151760">
    <property type="component" value="Unassembled WGS sequence"/>
</dbReference>
<evidence type="ECO:0000259" key="6">
    <source>
        <dbReference type="PROSITE" id="PS51519"/>
    </source>
</evidence>
<feature type="domain" description="PB1" evidence="7">
    <location>
        <begin position="749"/>
        <end position="832"/>
    </location>
</feature>
<name>A0ABQ5FD21_9ASTR</name>
<dbReference type="SMART" id="SM00666">
    <property type="entry name" value="PB1"/>
    <property type="match status" value="1"/>
</dbReference>
<feature type="domain" description="RWP-RK" evidence="6">
    <location>
        <begin position="530"/>
        <end position="617"/>
    </location>
</feature>
<comment type="caution">
    <text evidence="8">The sequence shown here is derived from an EMBL/GenBank/DDBJ whole genome shotgun (WGS) entry which is preliminary data.</text>
</comment>
<dbReference type="InterPro" id="IPR034891">
    <property type="entry name" value="PB1_NLP"/>
</dbReference>
<dbReference type="InterPro" id="IPR003035">
    <property type="entry name" value="RWP-RK_dom"/>
</dbReference>
<dbReference type="Pfam" id="PF13966">
    <property type="entry name" value="zf-RVT"/>
    <property type="match status" value="1"/>
</dbReference>
<dbReference type="InterPro" id="IPR054722">
    <property type="entry name" value="PolX-like_BBD"/>
</dbReference>
<keyword evidence="3" id="KW-0804">Transcription</keyword>
<dbReference type="Pfam" id="PF02042">
    <property type="entry name" value="RWP-RK"/>
    <property type="match status" value="1"/>
</dbReference>
<evidence type="ECO:0000256" key="1">
    <source>
        <dbReference type="ARBA" id="ARBA00023015"/>
    </source>
</evidence>
<dbReference type="InterPro" id="IPR055081">
    <property type="entry name" value="NLP1-9_GAF"/>
</dbReference>
<feature type="compositionally biased region" description="Low complexity" evidence="5">
    <location>
        <begin position="657"/>
        <end position="676"/>
    </location>
</feature>
<keyword evidence="4" id="KW-0539">Nucleus</keyword>
<evidence type="ECO:0000256" key="2">
    <source>
        <dbReference type="ARBA" id="ARBA00023125"/>
    </source>
</evidence>
<keyword evidence="1" id="KW-0805">Transcription regulation</keyword>
<gene>
    <name evidence="8" type="ORF">Tco_1004596</name>
</gene>
<keyword evidence="9" id="KW-1185">Reference proteome</keyword>
<evidence type="ECO:0000256" key="3">
    <source>
        <dbReference type="ARBA" id="ARBA00023163"/>
    </source>
</evidence>
<dbReference type="CDD" id="cd06407">
    <property type="entry name" value="PB1_NLP"/>
    <property type="match status" value="1"/>
</dbReference>
<keyword evidence="2" id="KW-0238">DNA-binding</keyword>
<evidence type="ECO:0000256" key="4">
    <source>
        <dbReference type="ARBA" id="ARBA00023242"/>
    </source>
</evidence>
<proteinExistence type="predicted"/>
<dbReference type="PANTHER" id="PTHR32002:SF44">
    <property type="entry name" value="PROTEIN NLP4"/>
    <property type="match status" value="1"/>
</dbReference>
<reference evidence="8" key="1">
    <citation type="journal article" date="2022" name="Int. J. Mol. Sci.">
        <title>Draft Genome of Tanacetum Coccineum: Genomic Comparison of Closely Related Tanacetum-Family Plants.</title>
        <authorList>
            <person name="Yamashiro T."/>
            <person name="Shiraishi A."/>
            <person name="Nakayama K."/>
            <person name="Satake H."/>
        </authorList>
    </citation>
    <scope>NUCLEOTIDE SEQUENCE</scope>
</reference>
<evidence type="ECO:0000259" key="7">
    <source>
        <dbReference type="PROSITE" id="PS51745"/>
    </source>
</evidence>
<feature type="region of interest" description="Disordered" evidence="5">
    <location>
        <begin position="654"/>
        <end position="743"/>
    </location>
</feature>
<dbReference type="PROSITE" id="PS51519">
    <property type="entry name" value="RWP_RK"/>
    <property type="match status" value="1"/>
</dbReference>
<dbReference type="InterPro" id="IPR045012">
    <property type="entry name" value="NLP"/>
</dbReference>
<dbReference type="Pfam" id="PF00098">
    <property type="entry name" value="zf-CCHC"/>
    <property type="match status" value="1"/>
</dbReference>
<dbReference type="InterPro" id="IPR001878">
    <property type="entry name" value="Znf_CCHC"/>
</dbReference>
<dbReference type="InterPro" id="IPR053793">
    <property type="entry name" value="PB1-like"/>
</dbReference>